<organism evidence="1 2">
    <name type="scientific">Brachionus plicatilis</name>
    <name type="common">Marine rotifer</name>
    <name type="synonym">Brachionus muelleri</name>
    <dbReference type="NCBI Taxonomy" id="10195"/>
    <lineage>
        <taxon>Eukaryota</taxon>
        <taxon>Metazoa</taxon>
        <taxon>Spiralia</taxon>
        <taxon>Gnathifera</taxon>
        <taxon>Rotifera</taxon>
        <taxon>Eurotatoria</taxon>
        <taxon>Monogononta</taxon>
        <taxon>Pseudotrocha</taxon>
        <taxon>Ploima</taxon>
        <taxon>Brachionidae</taxon>
        <taxon>Brachionus</taxon>
    </lineage>
</organism>
<dbReference type="EMBL" id="REGN01007824">
    <property type="protein sequence ID" value="RNA05179.1"/>
    <property type="molecule type" value="Genomic_DNA"/>
</dbReference>
<comment type="caution">
    <text evidence="1">The sequence shown here is derived from an EMBL/GenBank/DDBJ whole genome shotgun (WGS) entry which is preliminary data.</text>
</comment>
<sequence length="126" mass="14659">MRKLIVIENQTKTILYKLGDICEKNQFLPADKRSNQHVKNCLIIYQEANLKLDTLIMTEIFQNQYYSQIIPQSNIVPIYLLNLDLGHCQPLAKQMQKTRLNLLVLYVRPNSFGVDFVSNSFKNALN</sequence>
<protein>
    <submittedName>
        <fullName evidence="1">Uncharacterized protein</fullName>
    </submittedName>
</protein>
<proteinExistence type="predicted"/>
<accession>A0A3M7Q204</accession>
<dbReference type="AlphaFoldDB" id="A0A3M7Q204"/>
<evidence type="ECO:0000313" key="1">
    <source>
        <dbReference type="EMBL" id="RNA05179.1"/>
    </source>
</evidence>
<reference evidence="1 2" key="1">
    <citation type="journal article" date="2018" name="Sci. Rep.">
        <title>Genomic signatures of local adaptation to the degree of environmental predictability in rotifers.</title>
        <authorList>
            <person name="Franch-Gras L."/>
            <person name="Hahn C."/>
            <person name="Garcia-Roger E.M."/>
            <person name="Carmona M.J."/>
            <person name="Serra M."/>
            <person name="Gomez A."/>
        </authorList>
    </citation>
    <scope>NUCLEOTIDE SEQUENCE [LARGE SCALE GENOMIC DNA]</scope>
    <source>
        <strain evidence="1">HYR1</strain>
    </source>
</reference>
<gene>
    <name evidence="1" type="ORF">BpHYR1_016745</name>
</gene>
<evidence type="ECO:0000313" key="2">
    <source>
        <dbReference type="Proteomes" id="UP000276133"/>
    </source>
</evidence>
<dbReference type="Proteomes" id="UP000276133">
    <property type="component" value="Unassembled WGS sequence"/>
</dbReference>
<keyword evidence="2" id="KW-1185">Reference proteome</keyword>
<name>A0A3M7Q204_BRAPC</name>